<keyword evidence="2" id="KW-1185">Reference proteome</keyword>
<evidence type="ECO:0000313" key="2">
    <source>
        <dbReference type="Proteomes" id="UP001430172"/>
    </source>
</evidence>
<evidence type="ECO:0008006" key="3">
    <source>
        <dbReference type="Google" id="ProtNLM"/>
    </source>
</evidence>
<evidence type="ECO:0000313" key="1">
    <source>
        <dbReference type="EMBL" id="MBM6399024.1"/>
    </source>
</evidence>
<protein>
    <recommendedName>
        <fullName evidence="3">Ribosomal protein L7/L12 C-terminal domain-containing protein</fullName>
    </recommendedName>
</protein>
<dbReference type="InterPro" id="IPR014719">
    <property type="entry name" value="Ribosomal_bL12_C/ClpS-like"/>
</dbReference>
<accession>A0ABS2CIV2</accession>
<sequence>MSPLVKLLLLVAVVAAVWFVVRALRDGTGPSLRSHVSFTPVEELPEQAQQAIDVQLAQDQLIGAIKLYREATGAGLKESKTAVETYRWKHGGDAR</sequence>
<comment type="caution">
    <text evidence="1">The sequence shown here is derived from an EMBL/GenBank/DDBJ whole genome shotgun (WGS) entry which is preliminary data.</text>
</comment>
<gene>
    <name evidence="1" type="ORF">JQN70_01325</name>
</gene>
<reference evidence="1" key="1">
    <citation type="submission" date="2021-02" db="EMBL/GenBank/DDBJ databases">
        <title>Phycicoccus sp. MQZ13P-5T, whole genome shotgun sequence.</title>
        <authorList>
            <person name="Tuo L."/>
        </authorList>
    </citation>
    <scope>NUCLEOTIDE SEQUENCE</scope>
    <source>
        <strain evidence="1">MQZ13P-5</strain>
    </source>
</reference>
<name>A0ABS2CIV2_9MICO</name>
<dbReference type="RefSeq" id="WP_204129512.1">
    <property type="nucleotide sequence ID" value="NZ_JAFDVD010000003.1"/>
</dbReference>
<organism evidence="1 2">
    <name type="scientific">Phycicoccus sonneratiae</name>
    <dbReference type="NCBI Taxonomy" id="2807628"/>
    <lineage>
        <taxon>Bacteria</taxon>
        <taxon>Bacillati</taxon>
        <taxon>Actinomycetota</taxon>
        <taxon>Actinomycetes</taxon>
        <taxon>Micrococcales</taxon>
        <taxon>Intrasporangiaceae</taxon>
        <taxon>Phycicoccus</taxon>
    </lineage>
</organism>
<dbReference type="EMBL" id="JAFDVD010000003">
    <property type="protein sequence ID" value="MBM6399024.1"/>
    <property type="molecule type" value="Genomic_DNA"/>
</dbReference>
<dbReference type="Gene3D" id="3.30.1390.10">
    <property type="match status" value="1"/>
</dbReference>
<dbReference type="Proteomes" id="UP001430172">
    <property type="component" value="Unassembled WGS sequence"/>
</dbReference>
<proteinExistence type="predicted"/>